<comment type="caution">
    <text evidence="2">The sequence shown here is derived from an EMBL/GenBank/DDBJ whole genome shotgun (WGS) entry which is preliminary data.</text>
</comment>
<evidence type="ECO:0000313" key="2">
    <source>
        <dbReference type="EMBL" id="KAG7055247.1"/>
    </source>
</evidence>
<feature type="non-terminal residue" evidence="2">
    <location>
        <position position="79"/>
    </location>
</feature>
<proteinExistence type="predicted"/>
<organism evidence="2 3">
    <name type="scientific">Colletotrichum scovillei</name>
    <dbReference type="NCBI Taxonomy" id="1209932"/>
    <lineage>
        <taxon>Eukaryota</taxon>
        <taxon>Fungi</taxon>
        <taxon>Dikarya</taxon>
        <taxon>Ascomycota</taxon>
        <taxon>Pezizomycotina</taxon>
        <taxon>Sordariomycetes</taxon>
        <taxon>Hypocreomycetidae</taxon>
        <taxon>Glomerellales</taxon>
        <taxon>Glomerellaceae</taxon>
        <taxon>Colletotrichum</taxon>
        <taxon>Colletotrichum acutatum species complex</taxon>
    </lineage>
</organism>
<dbReference type="AlphaFoldDB" id="A0A9P7RCS8"/>
<protein>
    <submittedName>
        <fullName evidence="2">Uncharacterized protein</fullName>
    </submittedName>
</protein>
<feature type="region of interest" description="Disordered" evidence="1">
    <location>
        <begin position="1"/>
        <end position="30"/>
    </location>
</feature>
<keyword evidence="3" id="KW-1185">Reference proteome</keyword>
<reference evidence="2" key="1">
    <citation type="submission" date="2021-05" db="EMBL/GenBank/DDBJ databases">
        <title>Comparative genomics of three Colletotrichum scovillei strains and genetic complementation revealed genes involved fungal growth and virulence on chili pepper.</title>
        <authorList>
            <person name="Hsieh D.-K."/>
            <person name="Chuang S.-C."/>
            <person name="Chen C.-Y."/>
            <person name="Chao Y.-T."/>
            <person name="Lu M.-Y.J."/>
            <person name="Lee M.-H."/>
            <person name="Shih M.-C."/>
        </authorList>
    </citation>
    <scope>NUCLEOTIDE SEQUENCE</scope>
    <source>
        <strain evidence="2">Coll-153</strain>
    </source>
</reference>
<gene>
    <name evidence="2" type="ORF">JMJ77_007712</name>
</gene>
<evidence type="ECO:0000313" key="3">
    <source>
        <dbReference type="Proteomes" id="UP000699042"/>
    </source>
</evidence>
<name>A0A9P7RCS8_9PEZI</name>
<accession>A0A9P7RCS8</accession>
<dbReference type="EMBL" id="JAESDN010000002">
    <property type="protein sequence ID" value="KAG7055247.1"/>
    <property type="molecule type" value="Genomic_DNA"/>
</dbReference>
<evidence type="ECO:0000256" key="1">
    <source>
        <dbReference type="SAM" id="MobiDB-lite"/>
    </source>
</evidence>
<sequence>RPVSKPHTIHPLTHTPRSLEKSSRKQGGALQIRKGSTYIVSVPSTTALESLGLSGGNLNSPQGPSLFTRCEQTIGAFLN</sequence>
<dbReference type="Proteomes" id="UP000699042">
    <property type="component" value="Unassembled WGS sequence"/>
</dbReference>
<feature type="non-terminal residue" evidence="2">
    <location>
        <position position="1"/>
    </location>
</feature>